<dbReference type="InterPro" id="IPR032466">
    <property type="entry name" value="Metal_Hydrolase"/>
</dbReference>
<feature type="domain" description="Amidohydrolase-related" evidence="1">
    <location>
        <begin position="37"/>
        <end position="187"/>
    </location>
</feature>
<dbReference type="GO" id="GO:0016810">
    <property type="term" value="F:hydrolase activity, acting on carbon-nitrogen (but not peptide) bonds"/>
    <property type="evidence" value="ECO:0007669"/>
    <property type="project" value="InterPro"/>
</dbReference>
<gene>
    <name evidence="2" type="ORF">J2S41_005902</name>
</gene>
<dbReference type="InterPro" id="IPR011059">
    <property type="entry name" value="Metal-dep_hydrolase_composite"/>
</dbReference>
<sequence length="454" mass="49128">MRDVTVVVRGGRIAVVDDARRVRVPADAEVVDGRGRFVVPGFIDSHVHGSGQEQIDLPLFLANGVTTVRDMNGQATLYDWRDRIAAGTLKGPRFVVASSIIDGNPSLLAGLGAPYVEVSDARQAREAVRTAVAGGADFIKVYVRLTPAAYHAIADECRRLGVTFVGHTPDAISLAEASAAGQRSFEHIYTSWFDTSAQEEEIRRRLARITVGAGEFNSWFNQTHPLEVLAARTFDPARARKVFGRLAADGSHQVPTLTQHRVFDLPESVALHDDRLRYLPAATRTGWQGQLEQVYLAGRTPQAVAEHRELFQARVRWIAAAARAGVPVLAGTDTGTAYVYPGFSLHDELENLVQAGFSPMRALQAATSAPARFLGLRDVGTVRRNAVADLAVLDADPLADIRNTRRVHAVVVRGELISAERRERMLSDVEAAASAGALPARLVSCACTPVLQPA</sequence>
<dbReference type="EMBL" id="JAVDYB010000001">
    <property type="protein sequence ID" value="MDR7279124.1"/>
    <property type="molecule type" value="Genomic_DNA"/>
</dbReference>
<evidence type="ECO:0000259" key="1">
    <source>
        <dbReference type="Pfam" id="PF01979"/>
    </source>
</evidence>
<dbReference type="AlphaFoldDB" id="A0AAE3YSK5"/>
<keyword evidence="3" id="KW-1185">Reference proteome</keyword>
<dbReference type="PANTHER" id="PTHR43135">
    <property type="entry name" value="ALPHA-D-RIBOSE 1-METHYLPHOSPHONATE 5-TRIPHOSPHATE DIPHOSPHATASE"/>
    <property type="match status" value="1"/>
</dbReference>
<dbReference type="Gene3D" id="2.30.40.10">
    <property type="entry name" value="Urease, subunit C, domain 1"/>
    <property type="match status" value="1"/>
</dbReference>
<feature type="domain" description="Amidohydrolase-related" evidence="1">
    <location>
        <begin position="318"/>
        <end position="416"/>
    </location>
</feature>
<evidence type="ECO:0000313" key="3">
    <source>
        <dbReference type="Proteomes" id="UP001183643"/>
    </source>
</evidence>
<dbReference type="Proteomes" id="UP001183643">
    <property type="component" value="Unassembled WGS sequence"/>
</dbReference>
<dbReference type="Pfam" id="PF01979">
    <property type="entry name" value="Amidohydro_1"/>
    <property type="match status" value="2"/>
</dbReference>
<organism evidence="2 3">
    <name type="scientific">Catenuloplanes atrovinosus</name>
    <dbReference type="NCBI Taxonomy" id="137266"/>
    <lineage>
        <taxon>Bacteria</taxon>
        <taxon>Bacillati</taxon>
        <taxon>Actinomycetota</taxon>
        <taxon>Actinomycetes</taxon>
        <taxon>Micromonosporales</taxon>
        <taxon>Micromonosporaceae</taxon>
        <taxon>Catenuloplanes</taxon>
    </lineage>
</organism>
<comment type="caution">
    <text evidence="2">The sequence shown here is derived from an EMBL/GenBank/DDBJ whole genome shotgun (WGS) entry which is preliminary data.</text>
</comment>
<accession>A0AAE3YSK5</accession>
<dbReference type="SUPFAM" id="SSF51338">
    <property type="entry name" value="Composite domain of metallo-dependent hydrolases"/>
    <property type="match status" value="1"/>
</dbReference>
<dbReference type="PANTHER" id="PTHR43135:SF3">
    <property type="entry name" value="ALPHA-D-RIBOSE 1-METHYLPHOSPHONATE 5-TRIPHOSPHATE DIPHOSPHATASE"/>
    <property type="match status" value="1"/>
</dbReference>
<evidence type="ECO:0000313" key="2">
    <source>
        <dbReference type="EMBL" id="MDR7279124.1"/>
    </source>
</evidence>
<dbReference type="InterPro" id="IPR051781">
    <property type="entry name" value="Metallo-dep_Hydrolase"/>
</dbReference>
<dbReference type="RefSeq" id="WP_310372482.1">
    <property type="nucleotide sequence ID" value="NZ_JAVDYB010000001.1"/>
</dbReference>
<name>A0AAE3YSK5_9ACTN</name>
<reference evidence="2" key="1">
    <citation type="submission" date="2023-07" db="EMBL/GenBank/DDBJ databases">
        <title>Sequencing the genomes of 1000 actinobacteria strains.</title>
        <authorList>
            <person name="Klenk H.-P."/>
        </authorList>
    </citation>
    <scope>NUCLEOTIDE SEQUENCE</scope>
    <source>
        <strain evidence="2">DSM 44707</strain>
    </source>
</reference>
<proteinExistence type="predicted"/>
<dbReference type="SUPFAM" id="SSF51556">
    <property type="entry name" value="Metallo-dependent hydrolases"/>
    <property type="match status" value="1"/>
</dbReference>
<dbReference type="InterPro" id="IPR006680">
    <property type="entry name" value="Amidohydro-rel"/>
</dbReference>
<dbReference type="Gene3D" id="3.20.20.140">
    <property type="entry name" value="Metal-dependent hydrolases"/>
    <property type="match status" value="2"/>
</dbReference>
<protein>
    <submittedName>
        <fullName evidence="2">Imidazolonepropionase-like amidohydrolase</fullName>
    </submittedName>
</protein>